<dbReference type="Gene3D" id="2.60.40.10">
    <property type="entry name" value="Immunoglobulins"/>
    <property type="match status" value="1"/>
</dbReference>
<keyword evidence="4" id="KW-0732">Signal</keyword>
<dbReference type="InterPro" id="IPR036179">
    <property type="entry name" value="Ig-like_dom_sf"/>
</dbReference>
<keyword evidence="3" id="KW-0393">Immunoglobulin domain</keyword>
<dbReference type="Proteomes" id="UP001187415">
    <property type="component" value="Unassembled WGS sequence"/>
</dbReference>
<proteinExistence type="predicted"/>
<dbReference type="InterPro" id="IPR013783">
    <property type="entry name" value="Ig-like_fold"/>
</dbReference>
<keyword evidence="6" id="KW-1185">Reference proteome</keyword>
<comment type="caution">
    <text evidence="5">The sequence shown here is derived from an EMBL/GenBank/DDBJ whole genome shotgun (WGS) entry which is preliminary data.</text>
</comment>
<comment type="subcellular location">
    <subcellularLocation>
        <location evidence="1">Membrane</location>
    </subcellularLocation>
</comment>
<dbReference type="PANTHER" id="PTHR24100">
    <property type="entry name" value="BUTYROPHILIN"/>
    <property type="match status" value="1"/>
</dbReference>
<evidence type="ECO:0000256" key="3">
    <source>
        <dbReference type="ARBA" id="ARBA00023319"/>
    </source>
</evidence>
<feature type="chain" id="PRO_5041697469" description="Immunoglobulin V-set domain-containing protein" evidence="4">
    <location>
        <begin position="17"/>
        <end position="176"/>
    </location>
</feature>
<reference evidence="5" key="1">
    <citation type="submission" date="2023-07" db="EMBL/GenBank/DDBJ databases">
        <title>Chromosome-level Genome Assembly of Striped Snakehead (Channa striata).</title>
        <authorList>
            <person name="Liu H."/>
        </authorList>
    </citation>
    <scope>NUCLEOTIDE SEQUENCE</scope>
    <source>
        <strain evidence="5">Gz</strain>
        <tissue evidence="5">Muscle</tissue>
    </source>
</reference>
<organism evidence="5 6">
    <name type="scientific">Channa striata</name>
    <name type="common">Snakehead murrel</name>
    <name type="synonym">Ophicephalus striatus</name>
    <dbReference type="NCBI Taxonomy" id="64152"/>
    <lineage>
        <taxon>Eukaryota</taxon>
        <taxon>Metazoa</taxon>
        <taxon>Chordata</taxon>
        <taxon>Craniata</taxon>
        <taxon>Vertebrata</taxon>
        <taxon>Euteleostomi</taxon>
        <taxon>Actinopterygii</taxon>
        <taxon>Neopterygii</taxon>
        <taxon>Teleostei</taxon>
        <taxon>Neoteleostei</taxon>
        <taxon>Acanthomorphata</taxon>
        <taxon>Anabantaria</taxon>
        <taxon>Anabantiformes</taxon>
        <taxon>Channoidei</taxon>
        <taxon>Channidae</taxon>
        <taxon>Channa</taxon>
    </lineage>
</organism>
<keyword evidence="2" id="KW-0472">Membrane</keyword>
<gene>
    <name evidence="5" type="ORF">Q5P01_002779</name>
</gene>
<dbReference type="GO" id="GO:0005102">
    <property type="term" value="F:signaling receptor binding"/>
    <property type="evidence" value="ECO:0007669"/>
    <property type="project" value="TreeGrafter"/>
</dbReference>
<evidence type="ECO:0000313" key="5">
    <source>
        <dbReference type="EMBL" id="KAK2863246.1"/>
    </source>
</evidence>
<feature type="signal peptide" evidence="4">
    <location>
        <begin position="1"/>
        <end position="16"/>
    </location>
</feature>
<protein>
    <recommendedName>
        <fullName evidence="7">Immunoglobulin V-set domain-containing protein</fullName>
    </recommendedName>
</protein>
<sequence>MIRIFVLVSLTSSVCGMSTVTPVFHQTEETNNIVISWDSWVKTDLSLADLACFFNSKPLKVLYQLINGVEVPESQHKQFAGRVQLDRDALREGRVRIHLSTVTAEDSGNYWCKLGADYDKNTMGWSFLDNRQVVLNVDQNNDGERTDESPSTFGMTPAEGRKLLDFLEILDRLWHQ</sequence>
<evidence type="ECO:0000313" key="6">
    <source>
        <dbReference type="Proteomes" id="UP001187415"/>
    </source>
</evidence>
<dbReference type="InterPro" id="IPR050504">
    <property type="entry name" value="IgSF_BTN/MOG"/>
</dbReference>
<evidence type="ECO:0000256" key="1">
    <source>
        <dbReference type="ARBA" id="ARBA00004370"/>
    </source>
</evidence>
<dbReference type="SUPFAM" id="SSF48726">
    <property type="entry name" value="Immunoglobulin"/>
    <property type="match status" value="1"/>
</dbReference>
<evidence type="ECO:0000256" key="4">
    <source>
        <dbReference type="SAM" id="SignalP"/>
    </source>
</evidence>
<dbReference type="GO" id="GO:0001817">
    <property type="term" value="P:regulation of cytokine production"/>
    <property type="evidence" value="ECO:0007669"/>
    <property type="project" value="TreeGrafter"/>
</dbReference>
<dbReference type="EMBL" id="JAUPFM010000001">
    <property type="protein sequence ID" value="KAK2863246.1"/>
    <property type="molecule type" value="Genomic_DNA"/>
</dbReference>
<accession>A0AA88NTC8</accession>
<evidence type="ECO:0008006" key="7">
    <source>
        <dbReference type="Google" id="ProtNLM"/>
    </source>
</evidence>
<evidence type="ECO:0000256" key="2">
    <source>
        <dbReference type="ARBA" id="ARBA00023136"/>
    </source>
</evidence>
<dbReference type="GO" id="GO:0050852">
    <property type="term" value="P:T cell receptor signaling pathway"/>
    <property type="evidence" value="ECO:0007669"/>
    <property type="project" value="TreeGrafter"/>
</dbReference>
<name>A0AA88NTC8_CHASR</name>
<dbReference type="GO" id="GO:0009897">
    <property type="term" value="C:external side of plasma membrane"/>
    <property type="evidence" value="ECO:0007669"/>
    <property type="project" value="TreeGrafter"/>
</dbReference>
<dbReference type="AlphaFoldDB" id="A0AA88NTC8"/>